<evidence type="ECO:0000256" key="5">
    <source>
        <dbReference type="ARBA" id="ARBA00022833"/>
    </source>
</evidence>
<feature type="compositionally biased region" description="Acidic residues" evidence="10">
    <location>
        <begin position="331"/>
        <end position="348"/>
    </location>
</feature>
<keyword evidence="2" id="KW-0479">Metal-binding</keyword>
<keyword evidence="5" id="KW-0862">Zinc</keyword>
<dbReference type="PROSITE" id="PS00028">
    <property type="entry name" value="ZINC_FINGER_C2H2_1"/>
    <property type="match status" value="2"/>
</dbReference>
<feature type="region of interest" description="Disordered" evidence="10">
    <location>
        <begin position="276"/>
        <end position="377"/>
    </location>
</feature>
<evidence type="ECO:0000256" key="9">
    <source>
        <dbReference type="PROSITE-ProRule" id="PRU00042"/>
    </source>
</evidence>
<dbReference type="EMBL" id="VDMD01000001">
    <property type="protein sequence ID" value="TRM70527.1"/>
    <property type="molecule type" value="Genomic_DNA"/>
</dbReference>
<feature type="region of interest" description="Disordered" evidence="10">
    <location>
        <begin position="429"/>
        <end position="465"/>
    </location>
</feature>
<dbReference type="GO" id="GO:0005737">
    <property type="term" value="C:cytoplasm"/>
    <property type="evidence" value="ECO:0007669"/>
    <property type="project" value="TreeGrafter"/>
</dbReference>
<accession>A0A550D0G6</accession>
<dbReference type="InterPro" id="IPR013087">
    <property type="entry name" value="Znf_C2H2_type"/>
</dbReference>
<proteinExistence type="predicted"/>
<dbReference type="AlphaFoldDB" id="A0A550D0G6"/>
<dbReference type="InterPro" id="IPR051007">
    <property type="entry name" value="creA/MIG_C2H2-ZnF"/>
</dbReference>
<keyword evidence="13" id="KW-1185">Reference proteome</keyword>
<keyword evidence="6" id="KW-0805">Transcription regulation</keyword>
<evidence type="ECO:0000256" key="1">
    <source>
        <dbReference type="ARBA" id="ARBA00004123"/>
    </source>
</evidence>
<reference evidence="12 13" key="1">
    <citation type="journal article" date="2019" name="New Phytol.">
        <title>Comparative genomics reveals unique wood-decay strategies and fruiting body development in the Schizophyllaceae.</title>
        <authorList>
            <person name="Almasi E."/>
            <person name="Sahu N."/>
            <person name="Krizsan K."/>
            <person name="Balint B."/>
            <person name="Kovacs G.M."/>
            <person name="Kiss B."/>
            <person name="Cseklye J."/>
            <person name="Drula E."/>
            <person name="Henrissat B."/>
            <person name="Nagy I."/>
            <person name="Chovatia M."/>
            <person name="Adam C."/>
            <person name="LaButti K."/>
            <person name="Lipzen A."/>
            <person name="Riley R."/>
            <person name="Grigoriev I.V."/>
            <person name="Nagy L.G."/>
        </authorList>
    </citation>
    <scope>NUCLEOTIDE SEQUENCE [LARGE SCALE GENOMIC DNA]</scope>
    <source>
        <strain evidence="12 13">NL-1724</strain>
    </source>
</reference>
<dbReference type="GO" id="GO:0008270">
    <property type="term" value="F:zinc ion binding"/>
    <property type="evidence" value="ECO:0007669"/>
    <property type="project" value="UniProtKB-KW"/>
</dbReference>
<comment type="subcellular location">
    <subcellularLocation>
        <location evidence="1">Nucleus</location>
    </subcellularLocation>
</comment>
<keyword evidence="4 9" id="KW-0863">Zinc-finger</keyword>
<dbReference type="FunFam" id="3.30.160.60:FF:000125">
    <property type="entry name" value="Putative zinc finger protein 143"/>
    <property type="match status" value="1"/>
</dbReference>
<dbReference type="STRING" id="97359.A0A550D0G6"/>
<evidence type="ECO:0000256" key="6">
    <source>
        <dbReference type="ARBA" id="ARBA00023015"/>
    </source>
</evidence>
<dbReference type="GO" id="GO:0000978">
    <property type="term" value="F:RNA polymerase II cis-regulatory region sequence-specific DNA binding"/>
    <property type="evidence" value="ECO:0007669"/>
    <property type="project" value="TreeGrafter"/>
</dbReference>
<dbReference type="Gene3D" id="3.30.160.60">
    <property type="entry name" value="Classic Zinc Finger"/>
    <property type="match status" value="2"/>
</dbReference>
<dbReference type="Pfam" id="PF00096">
    <property type="entry name" value="zf-C2H2"/>
    <property type="match status" value="2"/>
</dbReference>
<dbReference type="SMART" id="SM00355">
    <property type="entry name" value="ZnF_C2H2"/>
    <property type="match status" value="2"/>
</dbReference>
<dbReference type="GO" id="GO:0005634">
    <property type="term" value="C:nucleus"/>
    <property type="evidence" value="ECO:0007669"/>
    <property type="project" value="UniProtKB-SubCell"/>
</dbReference>
<dbReference type="InterPro" id="IPR036236">
    <property type="entry name" value="Znf_C2H2_sf"/>
</dbReference>
<feature type="compositionally biased region" description="Acidic residues" evidence="10">
    <location>
        <begin position="313"/>
        <end position="324"/>
    </location>
</feature>
<gene>
    <name evidence="12" type="ORF">BD626DRAFT_564149</name>
</gene>
<feature type="compositionally biased region" description="Low complexity" evidence="10">
    <location>
        <begin position="11"/>
        <end position="27"/>
    </location>
</feature>
<name>A0A550D0G6_9AGAR</name>
<comment type="caution">
    <text evidence="12">The sequence shown here is derived from an EMBL/GenBank/DDBJ whole genome shotgun (WGS) entry which is preliminary data.</text>
</comment>
<organism evidence="12 13">
    <name type="scientific">Schizophyllum amplum</name>
    <dbReference type="NCBI Taxonomy" id="97359"/>
    <lineage>
        <taxon>Eukaryota</taxon>
        <taxon>Fungi</taxon>
        <taxon>Dikarya</taxon>
        <taxon>Basidiomycota</taxon>
        <taxon>Agaricomycotina</taxon>
        <taxon>Agaricomycetes</taxon>
        <taxon>Agaricomycetidae</taxon>
        <taxon>Agaricales</taxon>
        <taxon>Schizophyllaceae</taxon>
        <taxon>Schizophyllum</taxon>
    </lineage>
</organism>
<feature type="compositionally biased region" description="Basic and acidic residues" evidence="10">
    <location>
        <begin position="293"/>
        <end position="303"/>
    </location>
</feature>
<dbReference type="PROSITE" id="PS50157">
    <property type="entry name" value="ZINC_FINGER_C2H2_2"/>
    <property type="match status" value="2"/>
</dbReference>
<evidence type="ECO:0000256" key="4">
    <source>
        <dbReference type="ARBA" id="ARBA00022771"/>
    </source>
</evidence>
<feature type="domain" description="C2H2-type" evidence="11">
    <location>
        <begin position="533"/>
        <end position="557"/>
    </location>
</feature>
<dbReference type="GO" id="GO:0000981">
    <property type="term" value="F:DNA-binding transcription factor activity, RNA polymerase II-specific"/>
    <property type="evidence" value="ECO:0007669"/>
    <property type="project" value="UniProtKB-ARBA"/>
</dbReference>
<dbReference type="PANTHER" id="PTHR47428">
    <property type="entry name" value="REGULATORY PROTEIN MIG1-RELATED"/>
    <property type="match status" value="1"/>
</dbReference>
<evidence type="ECO:0000259" key="11">
    <source>
        <dbReference type="PROSITE" id="PS50157"/>
    </source>
</evidence>
<dbReference type="OrthoDB" id="6365676at2759"/>
<evidence type="ECO:0000256" key="10">
    <source>
        <dbReference type="SAM" id="MobiDB-lite"/>
    </source>
</evidence>
<evidence type="ECO:0000256" key="3">
    <source>
        <dbReference type="ARBA" id="ARBA00022737"/>
    </source>
</evidence>
<feature type="region of interest" description="Disordered" evidence="10">
    <location>
        <begin position="389"/>
        <end position="416"/>
    </location>
</feature>
<feature type="region of interest" description="Disordered" evidence="10">
    <location>
        <begin position="190"/>
        <end position="215"/>
    </location>
</feature>
<dbReference type="SUPFAM" id="SSF57667">
    <property type="entry name" value="beta-beta-alpha zinc fingers"/>
    <property type="match status" value="1"/>
</dbReference>
<feature type="compositionally biased region" description="Polar residues" evidence="10">
    <location>
        <begin position="190"/>
        <end position="214"/>
    </location>
</feature>
<evidence type="ECO:0000256" key="8">
    <source>
        <dbReference type="ARBA" id="ARBA00023242"/>
    </source>
</evidence>
<dbReference type="PANTHER" id="PTHR47428:SF1">
    <property type="entry name" value="REGULATORY PROTEIN MIG1-RELATED"/>
    <property type="match status" value="1"/>
</dbReference>
<protein>
    <recommendedName>
        <fullName evidence="11">C2H2-type domain-containing protein</fullName>
    </recommendedName>
</protein>
<evidence type="ECO:0000256" key="7">
    <source>
        <dbReference type="ARBA" id="ARBA00023163"/>
    </source>
</evidence>
<keyword evidence="7" id="KW-0804">Transcription</keyword>
<keyword evidence="3" id="KW-0677">Repeat</keyword>
<evidence type="ECO:0000313" key="12">
    <source>
        <dbReference type="EMBL" id="TRM70527.1"/>
    </source>
</evidence>
<feature type="compositionally biased region" description="Low complexity" evidence="10">
    <location>
        <begin position="400"/>
        <end position="416"/>
    </location>
</feature>
<feature type="region of interest" description="Disordered" evidence="10">
    <location>
        <begin position="1"/>
        <end position="40"/>
    </location>
</feature>
<dbReference type="Proteomes" id="UP000320762">
    <property type="component" value="Unassembled WGS sequence"/>
</dbReference>
<dbReference type="GO" id="GO:0000433">
    <property type="term" value="P:carbon catabolite repression of transcription from RNA polymerase II promoter by glucose"/>
    <property type="evidence" value="ECO:0007669"/>
    <property type="project" value="TreeGrafter"/>
</dbReference>
<feature type="domain" description="C2H2-type" evidence="11">
    <location>
        <begin position="502"/>
        <end position="532"/>
    </location>
</feature>
<sequence length="578" mass="63791">MSSPNSPTYASFGARSPYSSGSSASFPNEDSPAPDPALEDPVIVSSDYAAYHMSVGASGMPAVCGAQPELAYQQEQEQDMYAYPPSLMMAWNNESKKQALHQHYQQQIPSQSELERYKSLMAYSQGATRSQLAHHVPAAQNYMQLDADSWQAYPASLGHHHLGHPHLGQQYAGHGYATVKQEEQPIFMSTHTQPQPQLQSARQSSHVFDQSAHMQATRGYQDAYYEQAQSQPQRSQQPSYLPISSSYEQHYVHLSDVSPVESPVSPVSAMDQAQLHYPSDLRGCDPRSVSGQRRREDAAHRDIAANIPNNREDGEEDAEGEDDDHMSQDASDLEDDVDEEEEQDDDGEYVLRRGRRASTSAHGRESRNLRLRSTPMRAAAASRYDPYAYDTKPATRSHRASSMTAASSTSSTSTTSSDVLASMYLPTLNGQPVSTRRRPRPATSLPIPVPVPNLTKKSRGRRVPTVPTVDHTRLASAARASADGEFHGSAGRRRSTKGLRLYTCKVGGCGKCFARGEHLKRHVRSIHTYEKPHKCPYPGCGKDFSRHDNLGQHMRVHKDFVLPKGMSLNGFRAAAAAA</sequence>
<keyword evidence="8" id="KW-0539">Nucleus</keyword>
<evidence type="ECO:0000256" key="2">
    <source>
        <dbReference type="ARBA" id="ARBA00022723"/>
    </source>
</evidence>
<evidence type="ECO:0000313" key="13">
    <source>
        <dbReference type="Proteomes" id="UP000320762"/>
    </source>
</evidence>